<evidence type="ECO:0000256" key="4">
    <source>
        <dbReference type="ARBA" id="ARBA00022475"/>
    </source>
</evidence>
<evidence type="ECO:0000259" key="11">
    <source>
        <dbReference type="PROSITE" id="PS50928"/>
    </source>
</evidence>
<evidence type="ECO:0000256" key="1">
    <source>
        <dbReference type="ARBA" id="ARBA00004651"/>
    </source>
</evidence>
<keyword evidence="13" id="KW-1185">Reference proteome</keyword>
<keyword evidence="8 9" id="KW-0472">Membrane</keyword>
<organism evidence="12 13">
    <name type="scientific">Pseudothermotoga lettingae (strain ATCC BAA-301 / DSM 14385 / NBRC 107922 / TMO)</name>
    <name type="common">Thermotoga lettingae</name>
    <dbReference type="NCBI Taxonomy" id="416591"/>
    <lineage>
        <taxon>Bacteria</taxon>
        <taxon>Thermotogati</taxon>
        <taxon>Thermotogota</taxon>
        <taxon>Thermotogae</taxon>
        <taxon>Thermotogales</taxon>
        <taxon>Thermotogaceae</taxon>
        <taxon>Pseudothermotoga</taxon>
    </lineage>
</organism>
<dbReference type="PANTHER" id="PTHR32243:SF50">
    <property type="entry name" value="MALTOSE_MALTODEXTRIN TRANSPORT SYSTEM PERMEASE PROTEIN MALG"/>
    <property type="match status" value="1"/>
</dbReference>
<keyword evidence="4" id="KW-1003">Cell membrane</keyword>
<keyword evidence="7 9" id="KW-1133">Transmembrane helix</keyword>
<evidence type="ECO:0000256" key="8">
    <source>
        <dbReference type="ARBA" id="ARBA00023136"/>
    </source>
</evidence>
<evidence type="ECO:0000256" key="2">
    <source>
        <dbReference type="ARBA" id="ARBA00009047"/>
    </source>
</evidence>
<dbReference type="Pfam" id="PF00528">
    <property type="entry name" value="BPD_transp_1"/>
    <property type="match status" value="1"/>
</dbReference>
<dbReference type="eggNOG" id="COG1196">
    <property type="taxonomic scope" value="Bacteria"/>
</dbReference>
<evidence type="ECO:0000313" key="12">
    <source>
        <dbReference type="EMBL" id="ABV33478.1"/>
    </source>
</evidence>
<dbReference type="AlphaFoldDB" id="A8F5P4"/>
<feature type="coiled-coil region" evidence="10">
    <location>
        <begin position="218"/>
        <end position="281"/>
    </location>
</feature>
<feature type="transmembrane region" description="Helical" evidence="9">
    <location>
        <begin position="793"/>
        <end position="814"/>
    </location>
</feature>
<dbReference type="OrthoDB" id="9794684at2"/>
<dbReference type="KEGG" id="tle:Tlet_0912"/>
<dbReference type="SUPFAM" id="SSF161098">
    <property type="entry name" value="MetI-like"/>
    <property type="match status" value="2"/>
</dbReference>
<dbReference type="SUPFAM" id="SSF58100">
    <property type="entry name" value="Bacterial hemolysins"/>
    <property type="match status" value="1"/>
</dbReference>
<feature type="transmembrane region" description="Helical" evidence="9">
    <location>
        <begin position="12"/>
        <end position="31"/>
    </location>
</feature>
<feature type="transmembrane region" description="Helical" evidence="9">
    <location>
        <begin position="738"/>
        <end position="759"/>
    </location>
</feature>
<dbReference type="GO" id="GO:0015423">
    <property type="term" value="F:ABC-type maltose transporter activity"/>
    <property type="evidence" value="ECO:0007669"/>
    <property type="project" value="TreeGrafter"/>
</dbReference>
<evidence type="ECO:0000256" key="10">
    <source>
        <dbReference type="SAM" id="Coils"/>
    </source>
</evidence>
<evidence type="ECO:0000256" key="6">
    <source>
        <dbReference type="ARBA" id="ARBA00022692"/>
    </source>
</evidence>
<dbReference type="STRING" id="416591.Tlet_0912"/>
<dbReference type="GO" id="GO:0042956">
    <property type="term" value="P:maltodextrin transmembrane transport"/>
    <property type="evidence" value="ECO:0007669"/>
    <property type="project" value="TreeGrafter"/>
</dbReference>
<dbReference type="HOGENOM" id="CLU_340630_0_0_0"/>
<evidence type="ECO:0000256" key="5">
    <source>
        <dbReference type="ARBA" id="ARBA00022597"/>
    </source>
</evidence>
<proteinExistence type="inferred from homology"/>
<keyword evidence="10" id="KW-0175">Coiled coil</keyword>
<evidence type="ECO:0000256" key="7">
    <source>
        <dbReference type="ARBA" id="ARBA00022989"/>
    </source>
</evidence>
<protein>
    <submittedName>
        <fullName evidence="12">Binding-protein-dependent transport systems inner membrane component</fullName>
    </submittedName>
</protein>
<dbReference type="EMBL" id="CP000812">
    <property type="protein sequence ID" value="ABV33478.1"/>
    <property type="molecule type" value="Genomic_DNA"/>
</dbReference>
<feature type="transmembrane region" description="Helical" evidence="9">
    <location>
        <begin position="652"/>
        <end position="676"/>
    </location>
</feature>
<dbReference type="InterPro" id="IPR050901">
    <property type="entry name" value="BP-dep_ABC_trans_perm"/>
</dbReference>
<reference evidence="12 13" key="2">
    <citation type="journal article" date="2009" name="Proc. Natl. Acad. Sci. U.S.A.">
        <title>On the chimeric nature, thermophilic origin, and phylogenetic placement of the Thermotogales.</title>
        <authorList>
            <person name="Zhaxybayeva O."/>
            <person name="Swithers K.S."/>
            <person name="Lapierre P."/>
            <person name="Fournier G.P."/>
            <person name="Bickhart D.M."/>
            <person name="DeBoy R.T."/>
            <person name="Nelson K.E."/>
            <person name="Nesbo C.L."/>
            <person name="Doolittle W.F."/>
            <person name="Gogarten J.P."/>
            <person name="Noll K.M."/>
        </authorList>
    </citation>
    <scope>NUCLEOTIDE SEQUENCE [LARGE SCALE GENOMIC DNA]</scope>
    <source>
        <strain evidence="13">ATCC BAA-301 / DSM 14385 / NBRC 107922 / TMO</strain>
    </source>
</reference>
<feature type="transmembrane region" description="Helical" evidence="9">
    <location>
        <begin position="682"/>
        <end position="704"/>
    </location>
</feature>
<reference evidence="12 13" key="1">
    <citation type="submission" date="2007-08" db="EMBL/GenBank/DDBJ databases">
        <title>Complete sequence of Thermotoga lettingae TMO.</title>
        <authorList>
            <consortium name="US DOE Joint Genome Institute"/>
            <person name="Copeland A."/>
            <person name="Lucas S."/>
            <person name="Lapidus A."/>
            <person name="Barry K."/>
            <person name="Glavina del Rio T."/>
            <person name="Dalin E."/>
            <person name="Tice H."/>
            <person name="Pitluck S."/>
            <person name="Foster B."/>
            <person name="Bruce D."/>
            <person name="Schmutz J."/>
            <person name="Larimer F."/>
            <person name="Land M."/>
            <person name="Hauser L."/>
            <person name="Kyrpides N."/>
            <person name="Mikhailova N."/>
            <person name="Nelson K."/>
            <person name="Gogarten J.P."/>
            <person name="Noll K."/>
            <person name="Richardson P."/>
        </authorList>
    </citation>
    <scope>NUCLEOTIDE SEQUENCE [LARGE SCALE GENOMIC DNA]</scope>
    <source>
        <strain evidence="13">ATCC BAA-301 / DSM 14385 / NBRC 107922 / TMO</strain>
    </source>
</reference>
<dbReference type="InterPro" id="IPR035906">
    <property type="entry name" value="MetI-like_sf"/>
</dbReference>
<dbReference type="Proteomes" id="UP000002016">
    <property type="component" value="Chromosome"/>
</dbReference>
<dbReference type="Gene3D" id="1.10.3720.10">
    <property type="entry name" value="MetI-like"/>
    <property type="match status" value="2"/>
</dbReference>
<evidence type="ECO:0000313" key="13">
    <source>
        <dbReference type="Proteomes" id="UP000002016"/>
    </source>
</evidence>
<gene>
    <name evidence="12" type="ordered locus">Tlet_0912</name>
</gene>
<dbReference type="PANTHER" id="PTHR32243">
    <property type="entry name" value="MALTOSE TRANSPORT SYSTEM PERMEASE-RELATED"/>
    <property type="match status" value="1"/>
</dbReference>
<comment type="subcellular location">
    <subcellularLocation>
        <location evidence="1 9">Cell membrane</location>
        <topology evidence="1 9">Multi-pass membrane protein</topology>
    </subcellularLocation>
</comment>
<feature type="coiled-coil region" evidence="10">
    <location>
        <begin position="390"/>
        <end position="424"/>
    </location>
</feature>
<keyword evidence="3 9" id="KW-0813">Transport</keyword>
<feature type="transmembrane region" description="Helical" evidence="9">
    <location>
        <begin position="616"/>
        <end position="640"/>
    </location>
</feature>
<dbReference type="InterPro" id="IPR000515">
    <property type="entry name" value="MetI-like"/>
</dbReference>
<accession>A8F5P4</accession>
<comment type="similarity">
    <text evidence="2">Belongs to the binding-protein-dependent transport system permease family. MalFG subfamily.</text>
</comment>
<evidence type="ECO:0000256" key="9">
    <source>
        <dbReference type="RuleBase" id="RU363032"/>
    </source>
</evidence>
<dbReference type="RefSeq" id="WP_012002959.1">
    <property type="nucleotide sequence ID" value="NC_009828.1"/>
</dbReference>
<sequence length="829" mass="96638">MRKIKHVRRVFLHAFLVFSIIIILFPTIWVITTSFRRDEAAFSSDLFTTRLTLQNYIDLVAPEKNVPILIQDMQNILSRAKPYNELSYSQAEQKISVSLQKITSYLKETRLRYEDARKSYEYISEFLQNHSEEIKNTASADLEHLKETVSKKIMDKIPFSSEEFMVVLYEYLSKEKYGSAVFNALKDDLSSLTQLDIDSSEDFENALEKLKMIYDSYIGKYSRQYETKTEELELLNKDLAVVRSQLNEFQKEILNLDMILNQDLINEMNSIMESLENLLDLKNSLMESSVENPWLIEDEWFFASISSTIEQLEKIKSRFEGFLDYEAVLNTVDRIISILYEFDFVNPNMKKKLIYSDLLRAYQELQPRIERIAKELDELSINLPEKINTFKQLGEKFSELNSTISDLKAQQEEISAKLETINSQFNDERMMVNLKIFLSQLENRISTVSSIKSFEKADLLKYSAVLNWLRGFFNSYNERDEVYEELKRVIDKMRWIEEYRTFATKFENFSKNLESVFIDVERYLQDFQISWKQLLKVSFNGIFVTSEPLSKLYDVVKLDFVTRVRSDMAVVMRKSGVLMKIAPFSQLKDDFGAVDKNLFRVDQIWKQKTKHYFLRWVLNSVIVSLIVAFITTAVCAVAAYPFSRMRFVGRRYGILSLLLIQMFPSVIFMVAIYNLLNFLGRYIDFLGIDSLGGLIFAYLTNIAYNMYLIKGFYDLIPPSLEEAAIVDGATRFQSFYKIVLPLAQPILTVVFLLVFIGTFNEYVIARIILQNVQNYTYALGLWAFSTGPYETEWGLFTAASLLGMMPMVILFLSLQRYLVSGLTRGAVKE</sequence>
<evidence type="ECO:0000256" key="3">
    <source>
        <dbReference type="ARBA" id="ARBA00022448"/>
    </source>
</evidence>
<dbReference type="eggNOG" id="COG3833">
    <property type="taxonomic scope" value="Bacteria"/>
</dbReference>
<feature type="domain" description="ABC transmembrane type-1" evidence="11">
    <location>
        <begin position="617"/>
        <end position="814"/>
    </location>
</feature>
<dbReference type="PROSITE" id="PS50928">
    <property type="entry name" value="ABC_TM1"/>
    <property type="match status" value="1"/>
</dbReference>
<keyword evidence="6 9" id="KW-0812">Transmembrane</keyword>
<dbReference type="GO" id="GO:0005886">
    <property type="term" value="C:plasma membrane"/>
    <property type="evidence" value="ECO:0007669"/>
    <property type="project" value="UniProtKB-SubCell"/>
</dbReference>
<name>A8F5P4_PSELT</name>
<dbReference type="CDD" id="cd06261">
    <property type="entry name" value="TM_PBP2"/>
    <property type="match status" value="1"/>
</dbReference>
<keyword evidence="5" id="KW-0762">Sugar transport</keyword>